<accession>A0A931DLK5</accession>
<evidence type="ECO:0000256" key="14">
    <source>
        <dbReference type="PIRSR" id="PIRSR000808-3"/>
    </source>
</evidence>
<comment type="cofactor">
    <cofactor evidence="14">
        <name>Zn(2+)</name>
        <dbReference type="ChEBI" id="CHEBI:29105"/>
    </cofactor>
    <text evidence="14">Binds 1 zinc ion per subunit.</text>
</comment>
<feature type="active site" description="Tele-UMP-histidine intermediate" evidence="13">
    <location>
        <position position="175"/>
    </location>
</feature>
<comment type="pathway">
    <text evidence="2">Carbohydrate metabolism; galactose metabolism.</text>
</comment>
<evidence type="ECO:0000256" key="8">
    <source>
        <dbReference type="ARBA" id="ARBA00022723"/>
    </source>
</evidence>
<feature type="domain" description="Galactose-1-phosphate uridyl transferase N-terminal" evidence="16">
    <location>
        <begin position="109"/>
        <end position="184"/>
    </location>
</feature>
<evidence type="ECO:0000256" key="5">
    <source>
        <dbReference type="ARBA" id="ARBA00016340"/>
    </source>
</evidence>
<reference evidence="18" key="1">
    <citation type="submission" date="2020-11" db="EMBL/GenBank/DDBJ databases">
        <title>Sequencing the genomes of 1000 actinobacteria strains.</title>
        <authorList>
            <person name="Klenk H.-P."/>
        </authorList>
    </citation>
    <scope>NUCLEOTIDE SEQUENCE</scope>
    <source>
        <strain evidence="18">DSM 43175</strain>
    </source>
</reference>
<feature type="compositionally biased region" description="Basic and acidic residues" evidence="15">
    <location>
        <begin position="33"/>
        <end position="47"/>
    </location>
</feature>
<evidence type="ECO:0000256" key="12">
    <source>
        <dbReference type="ARBA" id="ARBA00030549"/>
    </source>
</evidence>
<protein>
    <recommendedName>
        <fullName evidence="5">Galactose-1-phosphate uridylyltransferase</fullName>
        <ecNumber evidence="4">2.7.7.12</ecNumber>
    </recommendedName>
    <alternativeName>
        <fullName evidence="12">UDP-glucose--hexose-1-phosphate uridylyltransferase</fullName>
    </alternativeName>
</protein>
<dbReference type="GO" id="GO:0008270">
    <property type="term" value="F:zinc ion binding"/>
    <property type="evidence" value="ECO:0007669"/>
    <property type="project" value="InterPro"/>
</dbReference>
<evidence type="ECO:0000256" key="4">
    <source>
        <dbReference type="ARBA" id="ARBA00012384"/>
    </source>
</evidence>
<feature type="domain" description="Galactose-1-phosphate uridyl transferase C-terminal" evidence="17">
    <location>
        <begin position="208"/>
        <end position="297"/>
    </location>
</feature>
<comment type="catalytic activity">
    <reaction evidence="1">
        <text>alpha-D-galactose 1-phosphate + UDP-alpha-D-glucose = alpha-D-glucose 1-phosphate + UDP-alpha-D-galactose</text>
        <dbReference type="Rhea" id="RHEA:13989"/>
        <dbReference type="ChEBI" id="CHEBI:58336"/>
        <dbReference type="ChEBI" id="CHEBI:58601"/>
        <dbReference type="ChEBI" id="CHEBI:58885"/>
        <dbReference type="ChEBI" id="CHEBI:66914"/>
        <dbReference type="EC" id="2.7.7.12"/>
    </reaction>
</comment>
<dbReference type="PANTHER" id="PTHR11943">
    <property type="entry name" value="GALACTOSE-1-PHOSPHATE URIDYLYLTRANSFERASE"/>
    <property type="match status" value="1"/>
</dbReference>
<dbReference type="EMBL" id="JADOUA010000001">
    <property type="protein sequence ID" value="MBG6093464.1"/>
    <property type="molecule type" value="Genomic_DNA"/>
</dbReference>
<dbReference type="EC" id="2.7.7.12" evidence="4"/>
<dbReference type="SUPFAM" id="SSF54197">
    <property type="entry name" value="HIT-like"/>
    <property type="match status" value="2"/>
</dbReference>
<comment type="caution">
    <text evidence="18">The sequence shown here is derived from an EMBL/GenBank/DDBJ whole genome shotgun (WGS) entry which is preliminary data.</text>
</comment>
<evidence type="ECO:0000313" key="19">
    <source>
        <dbReference type="Proteomes" id="UP000614047"/>
    </source>
</evidence>
<organism evidence="18 19">
    <name type="scientific">Actinomadura viridis</name>
    <dbReference type="NCBI Taxonomy" id="58110"/>
    <lineage>
        <taxon>Bacteria</taxon>
        <taxon>Bacillati</taxon>
        <taxon>Actinomycetota</taxon>
        <taxon>Actinomycetes</taxon>
        <taxon>Streptosporangiales</taxon>
        <taxon>Thermomonosporaceae</taxon>
        <taxon>Actinomadura</taxon>
    </lineage>
</organism>
<proteinExistence type="inferred from homology"/>
<evidence type="ECO:0000256" key="11">
    <source>
        <dbReference type="ARBA" id="ARBA00023277"/>
    </source>
</evidence>
<dbReference type="InterPro" id="IPR005850">
    <property type="entry name" value="GalP_Utransf_C"/>
</dbReference>
<dbReference type="RefSeq" id="WP_197015521.1">
    <property type="nucleotide sequence ID" value="NZ_BAABES010000030.1"/>
</dbReference>
<keyword evidence="7 18" id="KW-0548">Nucleotidyltransferase</keyword>
<dbReference type="Gene3D" id="3.30.428.10">
    <property type="entry name" value="HIT-like"/>
    <property type="match status" value="2"/>
</dbReference>
<dbReference type="Proteomes" id="UP000614047">
    <property type="component" value="Unassembled WGS sequence"/>
</dbReference>
<dbReference type="GO" id="GO:0008108">
    <property type="term" value="F:UDP-glucose:hexose-1-phosphate uridylyltransferase activity"/>
    <property type="evidence" value="ECO:0007669"/>
    <property type="project" value="UniProtKB-EC"/>
</dbReference>
<dbReference type="Pfam" id="PF02744">
    <property type="entry name" value="GalP_UDP_tr_C"/>
    <property type="match status" value="1"/>
</dbReference>
<dbReference type="GO" id="GO:0033499">
    <property type="term" value="P:galactose catabolic process via UDP-galactose, Leloir pathway"/>
    <property type="evidence" value="ECO:0007669"/>
    <property type="project" value="TreeGrafter"/>
</dbReference>
<dbReference type="Pfam" id="PF01087">
    <property type="entry name" value="GalP_UDP_transf"/>
    <property type="match status" value="1"/>
</dbReference>
<dbReference type="InterPro" id="IPR005849">
    <property type="entry name" value="GalP_Utransf_N"/>
</dbReference>
<evidence type="ECO:0000256" key="1">
    <source>
        <dbReference type="ARBA" id="ARBA00001107"/>
    </source>
</evidence>
<evidence type="ECO:0000256" key="3">
    <source>
        <dbReference type="ARBA" id="ARBA00010951"/>
    </source>
</evidence>
<feature type="region of interest" description="Disordered" evidence="15">
    <location>
        <begin position="27"/>
        <end position="47"/>
    </location>
</feature>
<dbReference type="InterPro" id="IPR019779">
    <property type="entry name" value="GalP_UDPtransf1_His-AS"/>
</dbReference>
<feature type="binding site" evidence="14">
    <location>
        <position position="122"/>
    </location>
    <ligand>
        <name>Zn(2+)</name>
        <dbReference type="ChEBI" id="CHEBI:29105"/>
    </ligand>
</feature>
<dbReference type="AlphaFoldDB" id="A0A931DLK5"/>
<evidence type="ECO:0000256" key="15">
    <source>
        <dbReference type="SAM" id="MobiDB-lite"/>
    </source>
</evidence>
<dbReference type="PIRSF" id="PIRSF000808">
    <property type="entry name" value="GalT"/>
    <property type="match status" value="1"/>
</dbReference>
<name>A0A931DLK5_9ACTN</name>
<feature type="binding site" evidence="14">
    <location>
        <position position="173"/>
    </location>
    <ligand>
        <name>Zn(2+)</name>
        <dbReference type="ChEBI" id="CHEBI:29105"/>
    </ligand>
</feature>
<dbReference type="PROSITE" id="PS00117">
    <property type="entry name" value="GAL_P_UDP_TRANSF_I"/>
    <property type="match status" value="1"/>
</dbReference>
<evidence type="ECO:0000259" key="16">
    <source>
        <dbReference type="Pfam" id="PF01087"/>
    </source>
</evidence>
<keyword evidence="6 18" id="KW-0808">Transferase</keyword>
<evidence type="ECO:0000313" key="18">
    <source>
        <dbReference type="EMBL" id="MBG6093464.1"/>
    </source>
</evidence>
<dbReference type="InterPro" id="IPR001937">
    <property type="entry name" value="GalP_UDPtransf1"/>
</dbReference>
<evidence type="ECO:0000256" key="10">
    <source>
        <dbReference type="ARBA" id="ARBA00023144"/>
    </source>
</evidence>
<dbReference type="GO" id="GO:0005737">
    <property type="term" value="C:cytoplasm"/>
    <property type="evidence" value="ECO:0007669"/>
    <property type="project" value="TreeGrafter"/>
</dbReference>
<evidence type="ECO:0000256" key="6">
    <source>
        <dbReference type="ARBA" id="ARBA00022679"/>
    </source>
</evidence>
<keyword evidence="9 14" id="KW-0862">Zinc</keyword>
<evidence type="ECO:0000256" key="9">
    <source>
        <dbReference type="ARBA" id="ARBA00022833"/>
    </source>
</evidence>
<evidence type="ECO:0000256" key="7">
    <source>
        <dbReference type="ARBA" id="ARBA00022695"/>
    </source>
</evidence>
<sequence length="342" mass="36861">MTTAPAPASRTRVHLADGRELLYFDDVPGLDRSAPDPRDLPAHRPRPELRHDAVLDEWIAVAAHRQTRTFLPASDACPLCPGGPGSEIPASGYHVAVFENRFPSLGGPAGGRCEVVCFTDDHDASFAGLPAARLPTVARAFTDRTRELGRLPGVEEVFVFENRGVEIGATLQHPHGQIYAFPYVTPRTRQVLGVARGGCVFCATAADAAGTERIVAATDHFVAYVPYAARWPYQVHITPFRHVPDLPALGEGPAVELMGLYADILGRFERLFPGPVPYMACWHQAPVTAGRGDAHLWVEVFTPRRTADKLKHLASAESGAGAFITDVLPEDAAARLREAGGG</sequence>
<keyword evidence="11" id="KW-0119">Carbohydrate metabolism</keyword>
<gene>
    <name evidence="18" type="ORF">IW256_007577</name>
</gene>
<feature type="binding site" evidence="14">
    <location>
        <position position="77"/>
    </location>
    <ligand>
        <name>Zn(2+)</name>
        <dbReference type="ChEBI" id="CHEBI:29105"/>
    </ligand>
</feature>
<feature type="binding site" evidence="14">
    <location>
        <position position="80"/>
    </location>
    <ligand>
        <name>Zn(2+)</name>
        <dbReference type="ChEBI" id="CHEBI:29105"/>
    </ligand>
</feature>
<evidence type="ECO:0000256" key="2">
    <source>
        <dbReference type="ARBA" id="ARBA00004947"/>
    </source>
</evidence>
<comment type="similarity">
    <text evidence="3">Belongs to the galactose-1-phosphate uridylyltransferase type 1 family.</text>
</comment>
<evidence type="ECO:0000259" key="17">
    <source>
        <dbReference type="Pfam" id="PF02744"/>
    </source>
</evidence>
<keyword evidence="19" id="KW-1185">Reference proteome</keyword>
<dbReference type="PANTHER" id="PTHR11943:SF1">
    <property type="entry name" value="GALACTOSE-1-PHOSPHATE URIDYLYLTRANSFERASE"/>
    <property type="match status" value="1"/>
</dbReference>
<evidence type="ECO:0000256" key="13">
    <source>
        <dbReference type="PIRSR" id="PIRSR000808-1"/>
    </source>
</evidence>
<keyword evidence="8 14" id="KW-0479">Metal-binding</keyword>
<dbReference type="InterPro" id="IPR036265">
    <property type="entry name" value="HIT-like_sf"/>
</dbReference>
<keyword evidence="10" id="KW-0299">Galactose metabolism</keyword>